<dbReference type="AlphaFoldDB" id="G9YFU0"/>
<gene>
    <name evidence="1" type="ORF">HMPREF0080_00502</name>
</gene>
<reference evidence="1" key="1">
    <citation type="submission" date="2011-08" db="EMBL/GenBank/DDBJ databases">
        <authorList>
            <person name="Weinstock G."/>
            <person name="Sodergren E."/>
            <person name="Clifton S."/>
            <person name="Fulton L."/>
            <person name="Fulton B."/>
            <person name="Courtney L."/>
            <person name="Fronick C."/>
            <person name="Harrison M."/>
            <person name="Strong C."/>
            <person name="Farmer C."/>
            <person name="Delahaunty K."/>
            <person name="Markovic C."/>
            <person name="Hall O."/>
            <person name="Minx P."/>
            <person name="Tomlinson C."/>
            <person name="Mitreva M."/>
            <person name="Hou S."/>
            <person name="Chen J."/>
            <person name="Wollam A."/>
            <person name="Pepin K.H."/>
            <person name="Johnson M."/>
            <person name="Bhonagiri V."/>
            <person name="Zhang X."/>
            <person name="Suruliraj S."/>
            <person name="Warren W."/>
            <person name="Chinwalla A."/>
            <person name="Mardis E.R."/>
            <person name="Wilson R.K."/>
        </authorList>
    </citation>
    <scope>NUCLEOTIDE SEQUENCE [LARGE SCALE GENOMIC DNA]</scope>
    <source>
        <strain evidence="1">F0357</strain>
    </source>
</reference>
<proteinExistence type="predicted"/>
<dbReference type="HOGENOM" id="CLU_3303782_0_0_9"/>
<evidence type="ECO:0000313" key="2">
    <source>
        <dbReference type="Proteomes" id="UP000005481"/>
    </source>
</evidence>
<protein>
    <submittedName>
        <fullName evidence="1">Uncharacterized protein</fullName>
    </submittedName>
</protein>
<accession>G9YFU0</accession>
<name>G9YFU0_9FIRM</name>
<dbReference type="Proteomes" id="UP000005481">
    <property type="component" value="Unassembled WGS sequence"/>
</dbReference>
<sequence>MSRTEYSAQCVFLASLPVRAIKEGRFCGSALLFTEFYEI</sequence>
<comment type="caution">
    <text evidence="1">The sequence shown here is derived from an EMBL/GenBank/DDBJ whole genome shotgun (WGS) entry which is preliminary data.</text>
</comment>
<dbReference type="EMBL" id="AGCJ01000015">
    <property type="protein sequence ID" value="EHM42693.1"/>
    <property type="molecule type" value="Genomic_DNA"/>
</dbReference>
<organism evidence="1 2">
    <name type="scientific">Anaeroglobus geminatus F0357</name>
    <dbReference type="NCBI Taxonomy" id="861450"/>
    <lineage>
        <taxon>Bacteria</taxon>
        <taxon>Bacillati</taxon>
        <taxon>Bacillota</taxon>
        <taxon>Negativicutes</taxon>
        <taxon>Veillonellales</taxon>
        <taxon>Veillonellaceae</taxon>
        <taxon>Anaeroglobus</taxon>
    </lineage>
</organism>
<keyword evidence="2" id="KW-1185">Reference proteome</keyword>
<evidence type="ECO:0000313" key="1">
    <source>
        <dbReference type="EMBL" id="EHM42693.1"/>
    </source>
</evidence>